<evidence type="ECO:0000313" key="10">
    <source>
        <dbReference type="Proteomes" id="UP001412067"/>
    </source>
</evidence>
<keyword evidence="4 8" id="KW-1133">Transmembrane helix</keyword>
<keyword evidence="6" id="KW-0813">Transport</keyword>
<feature type="region of interest" description="Disordered" evidence="7">
    <location>
        <begin position="1"/>
        <end position="31"/>
    </location>
</feature>
<gene>
    <name evidence="9" type="primary">PTR1</name>
    <name evidence="9" type="ORF">KSP40_PGU015137</name>
</gene>
<protein>
    <submittedName>
        <fullName evidence="9">Peptide transporter PTR1</fullName>
    </submittedName>
</protein>
<dbReference type="InterPro" id="IPR036259">
    <property type="entry name" value="MFS_trans_sf"/>
</dbReference>
<feature type="transmembrane region" description="Helical" evidence="8">
    <location>
        <begin position="194"/>
        <end position="213"/>
    </location>
</feature>
<dbReference type="PANTHER" id="PTHR11654">
    <property type="entry name" value="OLIGOPEPTIDE TRANSPORTER-RELATED"/>
    <property type="match status" value="1"/>
</dbReference>
<feature type="transmembrane region" description="Helical" evidence="8">
    <location>
        <begin position="219"/>
        <end position="239"/>
    </location>
</feature>
<dbReference type="InterPro" id="IPR000109">
    <property type="entry name" value="POT_fam"/>
</dbReference>
<feature type="transmembrane region" description="Helical" evidence="8">
    <location>
        <begin position="462"/>
        <end position="482"/>
    </location>
</feature>
<feature type="transmembrane region" description="Helical" evidence="8">
    <location>
        <begin position="419"/>
        <end position="442"/>
    </location>
</feature>
<evidence type="ECO:0000256" key="5">
    <source>
        <dbReference type="ARBA" id="ARBA00023136"/>
    </source>
</evidence>
<dbReference type="Pfam" id="PF00854">
    <property type="entry name" value="PTR2"/>
    <property type="match status" value="1"/>
</dbReference>
<evidence type="ECO:0000256" key="2">
    <source>
        <dbReference type="ARBA" id="ARBA00005982"/>
    </source>
</evidence>
<proteinExistence type="inferred from homology"/>
<comment type="caution">
    <text evidence="9">The sequence shown here is derived from an EMBL/GenBank/DDBJ whole genome shotgun (WGS) entry which is preliminary data.</text>
</comment>
<evidence type="ECO:0000256" key="1">
    <source>
        <dbReference type="ARBA" id="ARBA00004141"/>
    </source>
</evidence>
<name>A0ABR2LZH0_9ASPA</name>
<reference evidence="9 10" key="1">
    <citation type="journal article" date="2022" name="Nat. Plants">
        <title>Genomes of leafy and leafless Platanthera orchids illuminate the evolution of mycoheterotrophy.</title>
        <authorList>
            <person name="Li M.H."/>
            <person name="Liu K.W."/>
            <person name="Li Z."/>
            <person name="Lu H.C."/>
            <person name="Ye Q.L."/>
            <person name="Zhang D."/>
            <person name="Wang J.Y."/>
            <person name="Li Y.F."/>
            <person name="Zhong Z.M."/>
            <person name="Liu X."/>
            <person name="Yu X."/>
            <person name="Liu D.K."/>
            <person name="Tu X.D."/>
            <person name="Liu B."/>
            <person name="Hao Y."/>
            <person name="Liao X.Y."/>
            <person name="Jiang Y.T."/>
            <person name="Sun W.H."/>
            <person name="Chen J."/>
            <person name="Chen Y.Q."/>
            <person name="Ai Y."/>
            <person name="Zhai J.W."/>
            <person name="Wu S.S."/>
            <person name="Zhou Z."/>
            <person name="Hsiao Y.Y."/>
            <person name="Wu W.L."/>
            <person name="Chen Y.Y."/>
            <person name="Lin Y.F."/>
            <person name="Hsu J.L."/>
            <person name="Li C.Y."/>
            <person name="Wang Z.W."/>
            <person name="Zhao X."/>
            <person name="Zhong W.Y."/>
            <person name="Ma X.K."/>
            <person name="Ma L."/>
            <person name="Huang J."/>
            <person name="Chen G.Z."/>
            <person name="Huang M.Z."/>
            <person name="Huang L."/>
            <person name="Peng D.H."/>
            <person name="Luo Y.B."/>
            <person name="Zou S.Q."/>
            <person name="Chen S.P."/>
            <person name="Lan S."/>
            <person name="Tsai W.C."/>
            <person name="Van de Peer Y."/>
            <person name="Liu Z.J."/>
        </authorList>
    </citation>
    <scope>NUCLEOTIDE SEQUENCE [LARGE SCALE GENOMIC DNA]</scope>
    <source>
        <strain evidence="9">Lor288</strain>
    </source>
</reference>
<comment type="subcellular location">
    <subcellularLocation>
        <location evidence="1 6">Membrane</location>
        <topology evidence="1 6">Multi-pass membrane protein</topology>
    </subcellularLocation>
</comment>
<evidence type="ECO:0000256" key="4">
    <source>
        <dbReference type="ARBA" id="ARBA00022989"/>
    </source>
</evidence>
<feature type="transmembrane region" description="Helical" evidence="8">
    <location>
        <begin position="378"/>
        <end position="398"/>
    </location>
</feature>
<organism evidence="9 10">
    <name type="scientific">Platanthera guangdongensis</name>
    <dbReference type="NCBI Taxonomy" id="2320717"/>
    <lineage>
        <taxon>Eukaryota</taxon>
        <taxon>Viridiplantae</taxon>
        <taxon>Streptophyta</taxon>
        <taxon>Embryophyta</taxon>
        <taxon>Tracheophyta</taxon>
        <taxon>Spermatophyta</taxon>
        <taxon>Magnoliopsida</taxon>
        <taxon>Liliopsida</taxon>
        <taxon>Asparagales</taxon>
        <taxon>Orchidaceae</taxon>
        <taxon>Orchidoideae</taxon>
        <taxon>Orchideae</taxon>
        <taxon>Orchidinae</taxon>
        <taxon>Platanthera</taxon>
    </lineage>
</organism>
<accession>A0ABR2LZH0</accession>
<dbReference type="SUPFAM" id="SSF103473">
    <property type="entry name" value="MFS general substrate transporter"/>
    <property type="match status" value="1"/>
</dbReference>
<feature type="compositionally biased region" description="Low complexity" evidence="7">
    <location>
        <begin position="10"/>
        <end position="20"/>
    </location>
</feature>
<feature type="compositionally biased region" description="Basic and acidic residues" evidence="7">
    <location>
        <begin position="21"/>
        <end position="31"/>
    </location>
</feature>
<keyword evidence="10" id="KW-1185">Reference proteome</keyword>
<evidence type="ECO:0000256" key="6">
    <source>
        <dbReference type="RuleBase" id="RU003755"/>
    </source>
</evidence>
<dbReference type="Gene3D" id="1.20.1250.20">
    <property type="entry name" value="MFS general substrate transporter like domains"/>
    <property type="match status" value="1"/>
</dbReference>
<keyword evidence="3 6" id="KW-0812">Transmembrane</keyword>
<evidence type="ECO:0000256" key="7">
    <source>
        <dbReference type="SAM" id="MobiDB-lite"/>
    </source>
</evidence>
<dbReference type="Proteomes" id="UP001412067">
    <property type="component" value="Unassembled WGS sequence"/>
</dbReference>
<evidence type="ECO:0000256" key="3">
    <source>
        <dbReference type="ARBA" id="ARBA00022692"/>
    </source>
</evidence>
<feature type="transmembrane region" description="Helical" evidence="8">
    <location>
        <begin position="106"/>
        <end position="125"/>
    </location>
</feature>
<keyword evidence="5 8" id="KW-0472">Membrane</keyword>
<evidence type="ECO:0000313" key="9">
    <source>
        <dbReference type="EMBL" id="KAK8955230.1"/>
    </source>
</evidence>
<dbReference type="EMBL" id="JBBWWR010000013">
    <property type="protein sequence ID" value="KAK8955230.1"/>
    <property type="molecule type" value="Genomic_DNA"/>
</dbReference>
<feature type="transmembrane region" description="Helical" evidence="8">
    <location>
        <begin position="503"/>
        <end position="526"/>
    </location>
</feature>
<evidence type="ECO:0000256" key="8">
    <source>
        <dbReference type="SAM" id="Phobius"/>
    </source>
</evidence>
<sequence>MSTEMKDNNNKTTTMTTTTDGTRDIHGNPADRKKTGNWRACPYILANECCERLAYYGMSTNLVNYMKSSLNQGNATASKNVNNWSGTCYIMPLLGAFVADAYWGRYWTISVFMIIYIFGLILLTMTASVKGLRPLCHGDTCDPTAGQTAAVFVALYLIAVGTGGIKPCVSSFGADQFDESDESEKKSKTSFFNWFYFSINIGALIAASALVYIQTHVGWSWGFGIPAVAMAVAVISFFVGTPLYRFQKPGGSPITRIAQVIVASIRKSSVKVPSDKSLLFEVSDKESAIQGSRKLEHTEHLKFFDKAAVETEEDRGNTHVNEWRLTTVTQIEELKSVLRLLPIWATGIIFSAVYSQMSTMFVLQGNTLDPHMGPNFEIPAASLSIFDTLSVIVWVPVYDRIIVPIARKITGNERGFTQLTRMGIGLFVSIFAMVSAGVLEVVRLKIIARRNLYDYTGFLPMSIFWQIPQYFIVGAAEVFTFIGQMEFFYDQAPDAMRSLCSALSLTTVALGNYLSSLLVTIVTSVSTKGGRLGWIPDDLNRGHLDYFYWLLAVLSFFNFLAFLWISKAYTYKRAVQFQP</sequence>
<feature type="transmembrane region" description="Helical" evidence="8">
    <location>
        <begin position="340"/>
        <end position="358"/>
    </location>
</feature>
<dbReference type="InterPro" id="IPR018456">
    <property type="entry name" value="PTR2_symporter_CS"/>
</dbReference>
<comment type="similarity">
    <text evidence="2 6">Belongs to the major facilitator superfamily. Proton-dependent oligopeptide transporter (POT/PTR) (TC 2.A.17) family.</text>
</comment>
<dbReference type="PROSITE" id="PS01023">
    <property type="entry name" value="PTR2_2"/>
    <property type="match status" value="1"/>
</dbReference>
<feature type="transmembrane region" description="Helical" evidence="8">
    <location>
        <begin position="546"/>
        <end position="565"/>
    </location>
</feature>